<keyword evidence="1" id="KW-0812">Transmembrane</keyword>
<proteinExistence type="predicted"/>
<feature type="transmembrane region" description="Helical" evidence="1">
    <location>
        <begin position="204"/>
        <end position="223"/>
    </location>
</feature>
<dbReference type="EMBL" id="JACAZH010000030">
    <property type="protein sequence ID" value="KAF7340601.1"/>
    <property type="molecule type" value="Genomic_DNA"/>
</dbReference>
<keyword evidence="1" id="KW-0472">Membrane</keyword>
<name>A0A8H7CLM0_9AGAR</name>
<dbReference type="Proteomes" id="UP000623467">
    <property type="component" value="Unassembled WGS sequence"/>
</dbReference>
<gene>
    <name evidence="2" type="ORF">MSAN_02131600</name>
</gene>
<dbReference type="AlphaFoldDB" id="A0A8H7CLM0"/>
<evidence type="ECO:0000256" key="1">
    <source>
        <dbReference type="SAM" id="Phobius"/>
    </source>
</evidence>
<keyword evidence="1" id="KW-1133">Transmembrane helix</keyword>
<sequence>MAGPVGGEISLFAALYPGDVWLNQANHIFRRLCVVSDFEDYVYLDSIKFRLSVSEATEHPPPGFLFPASHIGLSIHPGRIVSVLRMQQASDFLHLSSVLQLLAALGTPASMKDCDNFTKQKALIHTAKMLPSIWIIRSISYPLKLRLLFAHVDGERFGVDLDSTRASYESEYLHLSAPENSDSFTQSSRNVEDDMPPPSPAFKFLMNVQLALILFLALCWTYNHVSLVLH</sequence>
<evidence type="ECO:0000313" key="3">
    <source>
        <dbReference type="Proteomes" id="UP000623467"/>
    </source>
</evidence>
<organism evidence="2 3">
    <name type="scientific">Mycena sanguinolenta</name>
    <dbReference type="NCBI Taxonomy" id="230812"/>
    <lineage>
        <taxon>Eukaryota</taxon>
        <taxon>Fungi</taxon>
        <taxon>Dikarya</taxon>
        <taxon>Basidiomycota</taxon>
        <taxon>Agaricomycotina</taxon>
        <taxon>Agaricomycetes</taxon>
        <taxon>Agaricomycetidae</taxon>
        <taxon>Agaricales</taxon>
        <taxon>Marasmiineae</taxon>
        <taxon>Mycenaceae</taxon>
        <taxon>Mycena</taxon>
    </lineage>
</organism>
<reference evidence="2" key="1">
    <citation type="submission" date="2020-05" db="EMBL/GenBank/DDBJ databases">
        <title>Mycena genomes resolve the evolution of fungal bioluminescence.</title>
        <authorList>
            <person name="Tsai I.J."/>
        </authorList>
    </citation>
    <scope>NUCLEOTIDE SEQUENCE</scope>
    <source>
        <strain evidence="2">160909Yilan</strain>
    </source>
</reference>
<protein>
    <submittedName>
        <fullName evidence="2">Uncharacterized protein</fullName>
    </submittedName>
</protein>
<dbReference type="OrthoDB" id="3124844at2759"/>
<keyword evidence="3" id="KW-1185">Reference proteome</keyword>
<evidence type="ECO:0000313" key="2">
    <source>
        <dbReference type="EMBL" id="KAF7340601.1"/>
    </source>
</evidence>
<accession>A0A8H7CLM0</accession>
<comment type="caution">
    <text evidence="2">The sequence shown here is derived from an EMBL/GenBank/DDBJ whole genome shotgun (WGS) entry which is preliminary data.</text>
</comment>